<feature type="transmembrane region" description="Helical" evidence="1">
    <location>
        <begin position="432"/>
        <end position="450"/>
    </location>
</feature>
<feature type="transmembrane region" description="Helical" evidence="1">
    <location>
        <begin position="471"/>
        <end position="492"/>
    </location>
</feature>
<keyword evidence="1" id="KW-0472">Membrane</keyword>
<evidence type="ECO:0000313" key="2">
    <source>
        <dbReference type="EMBL" id="TCG11496.1"/>
    </source>
</evidence>
<dbReference type="AlphaFoldDB" id="A0A4R0XLE3"/>
<dbReference type="OrthoDB" id="8609648at2"/>
<feature type="transmembrane region" description="Helical" evidence="1">
    <location>
        <begin position="376"/>
        <end position="395"/>
    </location>
</feature>
<dbReference type="RefSeq" id="WP_131598809.1">
    <property type="nucleotide sequence ID" value="NZ_CBDBYK010000004.1"/>
</dbReference>
<keyword evidence="3" id="KW-1185">Reference proteome</keyword>
<accession>A0A4R0XLE3</accession>
<keyword evidence="1" id="KW-1133">Transmembrane helix</keyword>
<feature type="transmembrane region" description="Helical" evidence="1">
    <location>
        <begin position="295"/>
        <end position="319"/>
    </location>
</feature>
<feature type="transmembrane region" description="Helical" evidence="1">
    <location>
        <begin position="126"/>
        <end position="148"/>
    </location>
</feature>
<gene>
    <name evidence="2" type="ORF">C4B24_01930</name>
</gene>
<protein>
    <recommendedName>
        <fullName evidence="4">Polysaccharide biosynthesis protein C-terminal domain-containing protein</fullName>
    </recommendedName>
</protein>
<feature type="transmembrane region" description="Helical" evidence="1">
    <location>
        <begin position="163"/>
        <end position="184"/>
    </location>
</feature>
<keyword evidence="1" id="KW-0812">Transmembrane</keyword>
<name>A0A4R0XLE3_9MOLU</name>
<evidence type="ECO:0008006" key="4">
    <source>
        <dbReference type="Google" id="ProtNLM"/>
    </source>
</evidence>
<evidence type="ECO:0000313" key="3">
    <source>
        <dbReference type="Proteomes" id="UP000294192"/>
    </source>
</evidence>
<feature type="transmembrane region" description="Helical" evidence="1">
    <location>
        <begin position="98"/>
        <end position="120"/>
    </location>
</feature>
<feature type="transmembrane region" description="Helical" evidence="1">
    <location>
        <begin position="54"/>
        <end position="77"/>
    </location>
</feature>
<comment type="caution">
    <text evidence="2">The sequence shown here is derived from an EMBL/GenBank/DDBJ whole genome shotgun (WGS) entry which is preliminary data.</text>
</comment>
<feature type="transmembrane region" description="Helical" evidence="1">
    <location>
        <begin position="340"/>
        <end position="364"/>
    </location>
</feature>
<feature type="transmembrane region" description="Helical" evidence="1">
    <location>
        <begin position="21"/>
        <end position="42"/>
    </location>
</feature>
<sequence>MKISMKSIKKVEASKINMVTGFVFMILNAVLMLVFSKMLFGIYGNHIEAQYKTILSIIVIFSLVDGGIGVAIVSKLYGAFARKDKEKISSIMSLTNKYFKIIGVIYLFILFCGAFIYPLLTSTEHLNYTFLVLLTMIVGSKFVIPYFVTAKYEIVLLGSNKRYLANIVNLLSTVACYSAAFILIKVLPKPSLITITNNQSINVFLNLGSKYSWFVLFPVICITITPVIMGFGYMAFAKKIFPSIKYSLKIKDKEIAKDVSRMLLIKIGSLIIFNTDFIVLNIFSKTGKSEVLFQLSLYSIYSSFATLLITFSNIFITSLQDRLGHEYSRQLEEVKQTNKILVSLVCAVSIFCAFNMLFVSPFFLDFFYNMNKSTNLLFNTKVAFIFSVMVVLYIYRSYYISMITIRGSFKSANLLTIVEGFINIIISVVLCLVWEPIFAVVLGTIIGFSFRIIAEETQIIYKKDKLLIRKWFFYLLQIFIIVFTIIIGIFWKNVSYINFGRIETILAVLLLEFIFITSFSLSIFIPSFLRKKIAIKKAKELDS</sequence>
<feature type="transmembrane region" description="Helical" evidence="1">
    <location>
        <begin position="407"/>
        <end position="426"/>
    </location>
</feature>
<feature type="transmembrane region" description="Helical" evidence="1">
    <location>
        <begin position="211"/>
        <end position="236"/>
    </location>
</feature>
<organism evidence="2 3">
    <name type="scientific">Mycoplasma marinum</name>
    <dbReference type="NCBI Taxonomy" id="1937190"/>
    <lineage>
        <taxon>Bacteria</taxon>
        <taxon>Bacillati</taxon>
        <taxon>Mycoplasmatota</taxon>
        <taxon>Mollicutes</taxon>
        <taxon>Mycoplasmataceae</taxon>
        <taxon>Mycoplasma</taxon>
    </lineage>
</organism>
<evidence type="ECO:0000256" key="1">
    <source>
        <dbReference type="SAM" id="Phobius"/>
    </source>
</evidence>
<feature type="transmembrane region" description="Helical" evidence="1">
    <location>
        <begin position="263"/>
        <end position="283"/>
    </location>
</feature>
<dbReference type="Proteomes" id="UP000294192">
    <property type="component" value="Unassembled WGS sequence"/>
</dbReference>
<dbReference type="EMBL" id="PSZO01000006">
    <property type="protein sequence ID" value="TCG11496.1"/>
    <property type="molecule type" value="Genomic_DNA"/>
</dbReference>
<proteinExistence type="predicted"/>
<feature type="transmembrane region" description="Helical" evidence="1">
    <location>
        <begin position="504"/>
        <end position="529"/>
    </location>
</feature>
<reference evidence="2 3" key="1">
    <citation type="submission" date="2018-02" db="EMBL/GenBank/DDBJ databases">
        <title>Mycoplasma marinum and Mycoplasma todarodis sp. nov., moderately halophilic and psychrotolerant mycoplasmas isolated from cephalopods.</title>
        <authorList>
            <person name="Viver T."/>
        </authorList>
    </citation>
    <scope>NUCLEOTIDE SEQUENCE [LARGE SCALE GENOMIC DNA]</scope>
    <source>
        <strain evidence="2 3">PE</strain>
    </source>
</reference>